<dbReference type="EMBL" id="NMTZ01000027">
    <property type="protein sequence ID" value="PDX83053.1"/>
    <property type="molecule type" value="Genomic_DNA"/>
</dbReference>
<name>A0A2A7AVA0_9FIRM</name>
<protein>
    <recommendedName>
        <fullName evidence="3">Tail assembly chaperone</fullName>
    </recommendedName>
</protein>
<dbReference type="AlphaFoldDB" id="A0A2A7AVA0"/>
<comment type="caution">
    <text evidence="1">The sequence shown here is derived from an EMBL/GenBank/DDBJ whole genome shotgun (WGS) entry which is preliminary data.</text>
</comment>
<evidence type="ECO:0000313" key="2">
    <source>
        <dbReference type="Proteomes" id="UP000220480"/>
    </source>
</evidence>
<accession>A0A2A7AVA0</accession>
<dbReference type="RefSeq" id="WP_097780282.1">
    <property type="nucleotide sequence ID" value="NZ_NMTZ01000027.1"/>
</dbReference>
<dbReference type="InterPro" id="IPR049156">
    <property type="entry name" value="Phage_chap_TAC_15-like"/>
</dbReference>
<dbReference type="Pfam" id="PF21822">
    <property type="entry name" value="Phage_TAC_15"/>
    <property type="match status" value="1"/>
</dbReference>
<sequence length="182" mass="19720">MNNLKQLETREVTVGENIFYIRPLPAFKAANMTGELAALVLPLVSGLAPLLSDVDTEKEGDGLLDIKVEDAAPAIAGAFSSLDGDKVEKILKHLLIAGSNISVEQPGEKVRLLTEDLANEVFCTDVQDMFILAFEVIRTNYNGFFKKLGDRFGKVAEWAEKTMARARNATATSTSAVSQSLS</sequence>
<proteinExistence type="predicted"/>
<evidence type="ECO:0000313" key="1">
    <source>
        <dbReference type="EMBL" id="PDX83053.1"/>
    </source>
</evidence>
<organism evidence="1 2">
    <name type="scientific">Faecalibacterium prausnitzii</name>
    <dbReference type="NCBI Taxonomy" id="853"/>
    <lineage>
        <taxon>Bacteria</taxon>
        <taxon>Bacillati</taxon>
        <taxon>Bacillota</taxon>
        <taxon>Clostridia</taxon>
        <taxon>Eubacteriales</taxon>
        <taxon>Oscillospiraceae</taxon>
        <taxon>Faecalibacterium</taxon>
    </lineage>
</organism>
<reference evidence="1 2" key="1">
    <citation type="journal article" date="2017" name="Front. Microbiol.">
        <title>New Insights into the Diversity of the Genus Faecalibacterium.</title>
        <authorList>
            <person name="Benevides L."/>
            <person name="Burman S."/>
            <person name="Martin R."/>
            <person name="Robert V."/>
            <person name="Thomas M."/>
            <person name="Miquel S."/>
            <person name="Chain F."/>
            <person name="Sokol H."/>
            <person name="Bermudez-Humaran L.G."/>
            <person name="Morrison M."/>
            <person name="Langella P."/>
            <person name="Azevedo V.A."/>
            <person name="Chatel J.M."/>
            <person name="Soares S."/>
        </authorList>
    </citation>
    <scope>NUCLEOTIDE SEQUENCE [LARGE SCALE GENOMIC DNA]</scope>
    <source>
        <strain evidence="1 2">CNCM I 4644</strain>
    </source>
</reference>
<evidence type="ECO:0008006" key="3">
    <source>
        <dbReference type="Google" id="ProtNLM"/>
    </source>
</evidence>
<gene>
    <name evidence="1" type="ORF">CGS59_13140</name>
</gene>
<dbReference type="Proteomes" id="UP000220480">
    <property type="component" value="Unassembled WGS sequence"/>
</dbReference>